<keyword evidence="1" id="KW-1133">Transmembrane helix</keyword>
<comment type="caution">
    <text evidence="2">The sequence shown here is derived from an EMBL/GenBank/DDBJ whole genome shotgun (WGS) entry which is preliminary data.</text>
</comment>
<evidence type="ECO:0000313" key="2">
    <source>
        <dbReference type="EMBL" id="NMP22332.1"/>
    </source>
</evidence>
<evidence type="ECO:0000313" key="3">
    <source>
        <dbReference type="Proteomes" id="UP000533476"/>
    </source>
</evidence>
<sequence length="66" mass="7855">MGFFPGLPVRIGNSPGMEHWWDIFWWAFQIFAMAYLLIWFRKSADRVDARFHKKTGPAKEKDVKKP</sequence>
<accession>A0A7Y0L2Z2</accession>
<dbReference type="EMBL" id="JABBVZ010000021">
    <property type="protein sequence ID" value="NMP22332.1"/>
    <property type="molecule type" value="Genomic_DNA"/>
</dbReference>
<proteinExistence type="predicted"/>
<keyword evidence="3" id="KW-1185">Reference proteome</keyword>
<keyword evidence="1" id="KW-0812">Transmembrane</keyword>
<protein>
    <submittedName>
        <fullName evidence="2">Uncharacterized protein</fullName>
    </submittedName>
</protein>
<gene>
    <name evidence="2" type="ORF">HIJ39_08195</name>
</gene>
<organism evidence="2 3">
    <name type="scientific">Sulfobacillus harzensis</name>
    <dbReference type="NCBI Taxonomy" id="2729629"/>
    <lineage>
        <taxon>Bacteria</taxon>
        <taxon>Bacillati</taxon>
        <taxon>Bacillota</taxon>
        <taxon>Clostridia</taxon>
        <taxon>Eubacteriales</taxon>
        <taxon>Clostridiales Family XVII. Incertae Sedis</taxon>
        <taxon>Sulfobacillus</taxon>
    </lineage>
</organism>
<dbReference type="Proteomes" id="UP000533476">
    <property type="component" value="Unassembled WGS sequence"/>
</dbReference>
<name>A0A7Y0L2Z2_9FIRM</name>
<dbReference type="AlphaFoldDB" id="A0A7Y0L2Z2"/>
<feature type="transmembrane region" description="Helical" evidence="1">
    <location>
        <begin position="23"/>
        <end position="40"/>
    </location>
</feature>
<keyword evidence="1" id="KW-0472">Membrane</keyword>
<reference evidence="2 3" key="1">
    <citation type="submission" date="2020-04" db="EMBL/GenBank/DDBJ databases">
        <authorList>
            <person name="Zhang R."/>
            <person name="Schippers A."/>
        </authorList>
    </citation>
    <scope>NUCLEOTIDE SEQUENCE [LARGE SCALE GENOMIC DNA]</scope>
    <source>
        <strain evidence="2 3">DSM 109850</strain>
    </source>
</reference>
<evidence type="ECO:0000256" key="1">
    <source>
        <dbReference type="SAM" id="Phobius"/>
    </source>
</evidence>